<feature type="transmembrane region" description="Helical" evidence="1">
    <location>
        <begin position="164"/>
        <end position="186"/>
    </location>
</feature>
<keyword evidence="3" id="KW-0378">Hydrolase</keyword>
<feature type="transmembrane region" description="Helical" evidence="1">
    <location>
        <begin position="55"/>
        <end position="72"/>
    </location>
</feature>
<proteinExistence type="predicted"/>
<evidence type="ECO:0000313" key="3">
    <source>
        <dbReference type="EMBL" id="TMQ51658.1"/>
    </source>
</evidence>
<dbReference type="AlphaFoldDB" id="A0A538SJV9"/>
<evidence type="ECO:0000256" key="1">
    <source>
        <dbReference type="SAM" id="Phobius"/>
    </source>
</evidence>
<evidence type="ECO:0000313" key="4">
    <source>
        <dbReference type="Proteomes" id="UP000320184"/>
    </source>
</evidence>
<organism evidence="3 4">
    <name type="scientific">Eiseniibacteriota bacterium</name>
    <dbReference type="NCBI Taxonomy" id="2212470"/>
    <lineage>
        <taxon>Bacteria</taxon>
        <taxon>Candidatus Eiseniibacteriota</taxon>
    </lineage>
</organism>
<feature type="transmembrane region" description="Helical" evidence="1">
    <location>
        <begin position="198"/>
        <end position="219"/>
    </location>
</feature>
<keyword evidence="1" id="KW-0472">Membrane</keyword>
<dbReference type="Pfam" id="PF02517">
    <property type="entry name" value="Rce1-like"/>
    <property type="match status" value="1"/>
</dbReference>
<keyword evidence="1" id="KW-1133">Transmembrane helix</keyword>
<feature type="transmembrane region" description="Helical" evidence="1">
    <location>
        <begin position="16"/>
        <end position="34"/>
    </location>
</feature>
<keyword evidence="1" id="KW-0812">Transmembrane</keyword>
<evidence type="ECO:0000259" key="2">
    <source>
        <dbReference type="Pfam" id="PF02517"/>
    </source>
</evidence>
<dbReference type="GO" id="GO:0006508">
    <property type="term" value="P:proteolysis"/>
    <property type="evidence" value="ECO:0007669"/>
    <property type="project" value="UniProtKB-KW"/>
</dbReference>
<dbReference type="GO" id="GO:0080120">
    <property type="term" value="P:CAAX-box protein maturation"/>
    <property type="evidence" value="ECO:0007669"/>
    <property type="project" value="UniProtKB-ARBA"/>
</dbReference>
<keyword evidence="3" id="KW-0645">Protease</keyword>
<dbReference type="Proteomes" id="UP000320184">
    <property type="component" value="Unassembled WGS sequence"/>
</dbReference>
<dbReference type="EMBL" id="VBOT01000062">
    <property type="protein sequence ID" value="TMQ51658.1"/>
    <property type="molecule type" value="Genomic_DNA"/>
</dbReference>
<feature type="transmembrane region" description="Helical" evidence="1">
    <location>
        <begin position="92"/>
        <end position="114"/>
    </location>
</feature>
<dbReference type="GO" id="GO:0004175">
    <property type="term" value="F:endopeptidase activity"/>
    <property type="evidence" value="ECO:0007669"/>
    <property type="project" value="UniProtKB-ARBA"/>
</dbReference>
<dbReference type="InterPro" id="IPR003675">
    <property type="entry name" value="Rce1/LyrA-like_dom"/>
</dbReference>
<keyword evidence="3" id="KW-0482">Metalloprotease</keyword>
<name>A0A538SJV9_UNCEI</name>
<comment type="caution">
    <text evidence="3">The sequence shown here is derived from an EMBL/GenBank/DDBJ whole genome shotgun (WGS) entry which is preliminary data.</text>
</comment>
<reference evidence="3 4" key="1">
    <citation type="journal article" date="2019" name="Nat. Microbiol.">
        <title>Mediterranean grassland soil C-N compound turnover is dependent on rainfall and depth, and is mediated by genomically divergent microorganisms.</title>
        <authorList>
            <person name="Diamond S."/>
            <person name="Andeer P.F."/>
            <person name="Li Z."/>
            <person name="Crits-Christoph A."/>
            <person name="Burstein D."/>
            <person name="Anantharaman K."/>
            <person name="Lane K.R."/>
            <person name="Thomas B.C."/>
            <person name="Pan C."/>
            <person name="Northen T.R."/>
            <person name="Banfield J.F."/>
        </authorList>
    </citation>
    <scope>NUCLEOTIDE SEQUENCE [LARGE SCALE GENOMIC DNA]</scope>
    <source>
        <strain evidence="3">WS_3</strain>
    </source>
</reference>
<protein>
    <submittedName>
        <fullName evidence="3">CPBP family intramembrane metalloprotease</fullName>
    </submittedName>
</protein>
<sequence>MVPQVPAAHAPGVADHALIALMALLPLGEAWWYWPRIVRALADRVPGTRRRAYRNLIVLEWAFAAAVVALWVPQHRAWAVLHVGAGRPAPTALGAAFVAGYLVLVLVRVGALVADPERLVRFAARQTKVDPLVPRTTDEQRLFAVLAVTAGLCEEFLYRGFALWYFTSLAGSVAGFALAAVLFGLGHLYLGRMHVVRTAIVGAVFGLLVTGTGSLWLAIVLHAAMDLIGGAVGGRAFRAAEQHATAGATPPA</sequence>
<gene>
    <name evidence="3" type="ORF">E6K73_05260</name>
</gene>
<accession>A0A538SJV9</accession>
<feature type="domain" description="CAAX prenyl protease 2/Lysostaphin resistance protein A-like" evidence="2">
    <location>
        <begin position="143"/>
        <end position="228"/>
    </location>
</feature>
<dbReference type="GO" id="GO:0008237">
    <property type="term" value="F:metallopeptidase activity"/>
    <property type="evidence" value="ECO:0007669"/>
    <property type="project" value="UniProtKB-KW"/>
</dbReference>
<feature type="transmembrane region" description="Helical" evidence="1">
    <location>
        <begin position="142"/>
        <end position="158"/>
    </location>
</feature>